<dbReference type="SUPFAM" id="SSF56112">
    <property type="entry name" value="Protein kinase-like (PK-like)"/>
    <property type="match status" value="1"/>
</dbReference>
<organism evidence="2 3">
    <name type="scientific">Talaromyces proteolyticus</name>
    <dbReference type="NCBI Taxonomy" id="1131652"/>
    <lineage>
        <taxon>Eukaryota</taxon>
        <taxon>Fungi</taxon>
        <taxon>Dikarya</taxon>
        <taxon>Ascomycota</taxon>
        <taxon>Pezizomycotina</taxon>
        <taxon>Eurotiomycetes</taxon>
        <taxon>Eurotiomycetidae</taxon>
        <taxon>Eurotiales</taxon>
        <taxon>Trichocomaceae</taxon>
        <taxon>Talaromyces</taxon>
        <taxon>Talaromyces sect. Bacilispori</taxon>
    </lineage>
</organism>
<gene>
    <name evidence="2" type="ORF">BGW36DRAFT_421425</name>
</gene>
<proteinExistence type="predicted"/>
<evidence type="ECO:0000313" key="2">
    <source>
        <dbReference type="EMBL" id="KAH8704834.1"/>
    </source>
</evidence>
<reference evidence="2" key="1">
    <citation type="submission" date="2021-12" db="EMBL/GenBank/DDBJ databases">
        <title>Convergent genome expansion in fungi linked to evolution of root-endophyte symbiosis.</title>
        <authorList>
            <consortium name="DOE Joint Genome Institute"/>
            <person name="Ke Y.-H."/>
            <person name="Bonito G."/>
            <person name="Liao H.-L."/>
            <person name="Looney B."/>
            <person name="Rojas-Flechas A."/>
            <person name="Nash J."/>
            <person name="Hameed K."/>
            <person name="Schadt C."/>
            <person name="Martin F."/>
            <person name="Crous P.W."/>
            <person name="Miettinen O."/>
            <person name="Magnuson J.K."/>
            <person name="Labbe J."/>
            <person name="Jacobson D."/>
            <person name="Doktycz M.J."/>
            <person name="Veneault-Fourrey C."/>
            <person name="Kuo A."/>
            <person name="Mondo S."/>
            <person name="Calhoun S."/>
            <person name="Riley R."/>
            <person name="Ohm R."/>
            <person name="LaButti K."/>
            <person name="Andreopoulos B."/>
            <person name="Pangilinan J."/>
            <person name="Nolan M."/>
            <person name="Tritt A."/>
            <person name="Clum A."/>
            <person name="Lipzen A."/>
            <person name="Daum C."/>
            <person name="Barry K."/>
            <person name="Grigoriev I.V."/>
            <person name="Vilgalys R."/>
        </authorList>
    </citation>
    <scope>NUCLEOTIDE SEQUENCE</scope>
    <source>
        <strain evidence="2">PMI_201</strain>
    </source>
</reference>
<dbReference type="PANTHER" id="PTHR21310:SF15">
    <property type="entry name" value="AMINOGLYCOSIDE PHOSPHOTRANSFERASE DOMAIN-CONTAINING PROTEIN"/>
    <property type="match status" value="1"/>
</dbReference>
<dbReference type="RefSeq" id="XP_046077455.1">
    <property type="nucleotide sequence ID" value="XM_046219566.1"/>
</dbReference>
<comment type="caution">
    <text evidence="2">The sequence shown here is derived from an EMBL/GenBank/DDBJ whole genome shotgun (WGS) entry which is preliminary data.</text>
</comment>
<dbReference type="InterPro" id="IPR002575">
    <property type="entry name" value="Aminoglycoside_PTrfase"/>
</dbReference>
<evidence type="ECO:0000313" key="3">
    <source>
        <dbReference type="Proteomes" id="UP001201262"/>
    </source>
</evidence>
<dbReference type="Gene3D" id="3.90.1200.10">
    <property type="match status" value="1"/>
</dbReference>
<dbReference type="Pfam" id="PF01636">
    <property type="entry name" value="APH"/>
    <property type="match status" value="1"/>
</dbReference>
<evidence type="ECO:0000259" key="1">
    <source>
        <dbReference type="Pfam" id="PF01636"/>
    </source>
</evidence>
<dbReference type="AlphaFoldDB" id="A0AAD4L0J0"/>
<accession>A0AAD4L0J0</accession>
<keyword evidence="3" id="KW-1185">Reference proteome</keyword>
<dbReference type="GeneID" id="70249853"/>
<name>A0AAD4L0J0_9EURO</name>
<protein>
    <recommendedName>
        <fullName evidence="1">Aminoglycoside phosphotransferase domain-containing protein</fullName>
    </recommendedName>
</protein>
<dbReference type="PANTHER" id="PTHR21310">
    <property type="entry name" value="AMINOGLYCOSIDE PHOSPHOTRANSFERASE-RELATED-RELATED"/>
    <property type="match status" value="1"/>
</dbReference>
<dbReference type="Proteomes" id="UP001201262">
    <property type="component" value="Unassembled WGS sequence"/>
</dbReference>
<dbReference type="InterPro" id="IPR051678">
    <property type="entry name" value="AGP_Transferase"/>
</dbReference>
<sequence length="417" mass="47372">MSEDHTPESEFDRFVETIRLDELCATASRSRNGISCSLGNHTIGGFNVVYELNFSDGIVWVARIPLPYNCYQPEEMSVSYAATLKYIKKNSTMPVPKVYAYDVQSAPENKVKATYILMERLSGHALPTLERTDFEPSEEELRLVTKIHTQLTDIILQLASLKFDKIGSLRENPDGEFFVAPYTETNATAYPQYKAIAYNKLSPQHKGPFSSVLEWYNAIAELNRKYALGDPDEEEDRDETVADYELLAELAEHFVVPEFANGPFVINHNDLTIQNILVDDDLNITGILDFPGTIVPLPSLCVYPWLFSDNISGLVTDRSIFLDIFISRDCQSSFPSSALLSTQVRKDLMTTAEARQSFELGLMGPYTSLVLPRLYKEINKQPFDSEREYQRVVDTRGWFRDLVLTGEDGLYSWQRAE</sequence>
<dbReference type="InterPro" id="IPR011009">
    <property type="entry name" value="Kinase-like_dom_sf"/>
</dbReference>
<feature type="domain" description="Aminoglycoside phosphotransferase" evidence="1">
    <location>
        <begin position="49"/>
        <end position="290"/>
    </location>
</feature>
<dbReference type="EMBL" id="JAJTJA010000001">
    <property type="protein sequence ID" value="KAH8704834.1"/>
    <property type="molecule type" value="Genomic_DNA"/>
</dbReference>